<feature type="compositionally biased region" description="Basic and acidic residues" evidence="1">
    <location>
        <begin position="12"/>
        <end position="23"/>
    </location>
</feature>
<dbReference type="Proteomes" id="UP000266841">
    <property type="component" value="Unassembled WGS sequence"/>
</dbReference>
<organism evidence="2 3">
    <name type="scientific">Thalassiosira oceanica</name>
    <name type="common">Marine diatom</name>
    <dbReference type="NCBI Taxonomy" id="159749"/>
    <lineage>
        <taxon>Eukaryota</taxon>
        <taxon>Sar</taxon>
        <taxon>Stramenopiles</taxon>
        <taxon>Ochrophyta</taxon>
        <taxon>Bacillariophyta</taxon>
        <taxon>Coscinodiscophyceae</taxon>
        <taxon>Thalassiosirophycidae</taxon>
        <taxon>Thalassiosirales</taxon>
        <taxon>Thalassiosiraceae</taxon>
        <taxon>Thalassiosira</taxon>
    </lineage>
</organism>
<proteinExistence type="predicted"/>
<dbReference type="EMBL" id="AGNL01050832">
    <property type="protein sequence ID" value="EJK43643.1"/>
    <property type="molecule type" value="Genomic_DNA"/>
</dbReference>
<feature type="region of interest" description="Disordered" evidence="1">
    <location>
        <begin position="94"/>
        <end position="130"/>
    </location>
</feature>
<gene>
    <name evidence="2" type="ORF">THAOC_37893</name>
</gene>
<evidence type="ECO:0000313" key="3">
    <source>
        <dbReference type="Proteomes" id="UP000266841"/>
    </source>
</evidence>
<evidence type="ECO:0000313" key="2">
    <source>
        <dbReference type="EMBL" id="EJK43643.1"/>
    </source>
</evidence>
<feature type="non-terminal residue" evidence="2">
    <location>
        <position position="1"/>
    </location>
</feature>
<feature type="compositionally biased region" description="Gly residues" evidence="1">
    <location>
        <begin position="1"/>
        <end position="11"/>
    </location>
</feature>
<feature type="region of interest" description="Disordered" evidence="1">
    <location>
        <begin position="318"/>
        <end position="345"/>
    </location>
</feature>
<name>K0QY42_THAOC</name>
<dbReference type="SMART" id="SM00671">
    <property type="entry name" value="SEL1"/>
    <property type="match status" value="3"/>
</dbReference>
<dbReference type="Gene3D" id="1.25.40.10">
    <property type="entry name" value="Tetratricopeptide repeat domain"/>
    <property type="match status" value="1"/>
</dbReference>
<evidence type="ECO:0000256" key="1">
    <source>
        <dbReference type="SAM" id="MobiDB-lite"/>
    </source>
</evidence>
<dbReference type="AlphaFoldDB" id="K0QY42"/>
<dbReference type="InterPro" id="IPR006597">
    <property type="entry name" value="Sel1-like"/>
</dbReference>
<dbReference type="PANTHER" id="PTHR43628:SF1">
    <property type="entry name" value="CHITIN SYNTHASE REGULATORY FACTOR 2-RELATED"/>
    <property type="match status" value="1"/>
</dbReference>
<dbReference type="OrthoDB" id="40126at2759"/>
<feature type="compositionally biased region" description="Basic and acidic residues" evidence="1">
    <location>
        <begin position="102"/>
        <end position="114"/>
    </location>
</feature>
<keyword evidence="3" id="KW-1185">Reference proteome</keyword>
<protein>
    <submittedName>
        <fullName evidence="2">Uncharacterized protein</fullName>
    </submittedName>
</protein>
<accession>K0QY42</accession>
<feature type="region of interest" description="Disordered" evidence="1">
    <location>
        <begin position="1"/>
        <end position="46"/>
    </location>
</feature>
<dbReference type="Pfam" id="PF08238">
    <property type="entry name" value="Sel1"/>
    <property type="match status" value="3"/>
</dbReference>
<dbReference type="SUPFAM" id="SSF81901">
    <property type="entry name" value="HCP-like"/>
    <property type="match status" value="1"/>
</dbReference>
<dbReference type="InterPro" id="IPR011990">
    <property type="entry name" value="TPR-like_helical_dom_sf"/>
</dbReference>
<sequence length="345" mass="37678">GDAELGIGGFGRWRETEDGRRADATAGRNRQGRRRRDGGSGENEAAGATFGRVASARFLRFSLSKACHTDLPTPGEDVDLRRVRTRAAGGLIRRGTAGTQAEHPEMRGVRRRGESAGPDEEGPHEVGGGRLPDLPVASALRWKAVYVQARKRGMNDCPFCRAPRPKKSQTVSMIEKRVNAGDPVAMLHLGNHLTKFNGVYGLERDVTRAIELYERAAVLGSKHARVKLGYLYHVGAADVEKDTAKALRHYEAAAIKGDALARCNLGTIEAKAGNYDLALQHYMIAAKMGHQGSLNNIKLMFMNGHATKADYAETLRGHHSAAEEMRSPDREEALALRGQTDRLPR</sequence>
<comment type="caution">
    <text evidence="2">The sequence shown here is derived from an EMBL/GenBank/DDBJ whole genome shotgun (WGS) entry which is preliminary data.</text>
</comment>
<dbReference type="InterPro" id="IPR052945">
    <property type="entry name" value="Mitotic_Regulator"/>
</dbReference>
<reference evidence="2 3" key="1">
    <citation type="journal article" date="2012" name="Genome Biol.">
        <title>Genome and low-iron response of an oceanic diatom adapted to chronic iron limitation.</title>
        <authorList>
            <person name="Lommer M."/>
            <person name="Specht M."/>
            <person name="Roy A.S."/>
            <person name="Kraemer L."/>
            <person name="Andreson R."/>
            <person name="Gutowska M.A."/>
            <person name="Wolf J."/>
            <person name="Bergner S.V."/>
            <person name="Schilhabel M.B."/>
            <person name="Klostermeier U.C."/>
            <person name="Beiko R.G."/>
            <person name="Rosenstiel P."/>
            <person name="Hippler M."/>
            <person name="Laroche J."/>
        </authorList>
    </citation>
    <scope>NUCLEOTIDE SEQUENCE [LARGE SCALE GENOMIC DNA]</scope>
    <source>
        <strain evidence="2 3">CCMP1005</strain>
    </source>
</reference>
<dbReference type="PANTHER" id="PTHR43628">
    <property type="entry name" value="ACTIVATOR OF C KINASE PROTEIN 1-RELATED"/>
    <property type="match status" value="1"/>
</dbReference>